<comment type="caution">
    <text evidence="2">The sequence shown here is derived from an EMBL/GenBank/DDBJ whole genome shotgun (WGS) entry which is preliminary data.</text>
</comment>
<evidence type="ECO:0000313" key="2">
    <source>
        <dbReference type="EMBL" id="ORY36893.1"/>
    </source>
</evidence>
<name>A0A1Y2BQ68_9FUNG</name>
<gene>
    <name evidence="2" type="ORF">BCR33DRAFT_721812</name>
</gene>
<accession>A0A1Y2BQ68</accession>
<keyword evidence="1" id="KW-0812">Transmembrane</keyword>
<protein>
    <submittedName>
        <fullName evidence="2">Uncharacterized protein</fullName>
    </submittedName>
</protein>
<evidence type="ECO:0000313" key="3">
    <source>
        <dbReference type="Proteomes" id="UP000193642"/>
    </source>
</evidence>
<feature type="transmembrane region" description="Helical" evidence="1">
    <location>
        <begin position="20"/>
        <end position="40"/>
    </location>
</feature>
<sequence length="196" mass="20897">MQITSSIEASVSSITLSESIAASAIALTCSVALVAAFYIVSSIRTRIHSKNTQIHDIEALQPVKELSTATESVVAVAIYHGALQRPEPAVRGIKPQASFDSACTLVVDQNAECIVPSDKKLGGGGDGEPLGFPAKATITYASTEETVVTDCEEEVAPVEVLTFQERARRRAAEKRRSKCCQECRMTPEPVGLGITF</sequence>
<dbReference type="Proteomes" id="UP000193642">
    <property type="component" value="Unassembled WGS sequence"/>
</dbReference>
<keyword evidence="1" id="KW-1133">Transmembrane helix</keyword>
<reference evidence="2 3" key="1">
    <citation type="submission" date="2016-07" db="EMBL/GenBank/DDBJ databases">
        <title>Pervasive Adenine N6-methylation of Active Genes in Fungi.</title>
        <authorList>
            <consortium name="DOE Joint Genome Institute"/>
            <person name="Mondo S.J."/>
            <person name="Dannebaum R.O."/>
            <person name="Kuo R.C."/>
            <person name="Labutti K."/>
            <person name="Haridas S."/>
            <person name="Kuo A."/>
            <person name="Salamov A."/>
            <person name="Ahrendt S.R."/>
            <person name="Lipzen A."/>
            <person name="Sullivan W."/>
            <person name="Andreopoulos W.B."/>
            <person name="Clum A."/>
            <person name="Lindquist E."/>
            <person name="Daum C."/>
            <person name="Ramamoorthy G.K."/>
            <person name="Gryganskyi A."/>
            <person name="Culley D."/>
            <person name="Magnuson J.K."/>
            <person name="James T.Y."/>
            <person name="O'Malley M.A."/>
            <person name="Stajich J.E."/>
            <person name="Spatafora J.W."/>
            <person name="Visel A."/>
            <person name="Grigoriev I.V."/>
        </authorList>
    </citation>
    <scope>NUCLEOTIDE SEQUENCE [LARGE SCALE GENOMIC DNA]</scope>
    <source>
        <strain evidence="2 3">JEL800</strain>
    </source>
</reference>
<evidence type="ECO:0000256" key="1">
    <source>
        <dbReference type="SAM" id="Phobius"/>
    </source>
</evidence>
<keyword evidence="3" id="KW-1185">Reference proteome</keyword>
<proteinExistence type="predicted"/>
<keyword evidence="1" id="KW-0472">Membrane</keyword>
<organism evidence="2 3">
    <name type="scientific">Rhizoclosmatium globosum</name>
    <dbReference type="NCBI Taxonomy" id="329046"/>
    <lineage>
        <taxon>Eukaryota</taxon>
        <taxon>Fungi</taxon>
        <taxon>Fungi incertae sedis</taxon>
        <taxon>Chytridiomycota</taxon>
        <taxon>Chytridiomycota incertae sedis</taxon>
        <taxon>Chytridiomycetes</taxon>
        <taxon>Chytridiales</taxon>
        <taxon>Chytriomycetaceae</taxon>
        <taxon>Rhizoclosmatium</taxon>
    </lineage>
</organism>
<dbReference type="AlphaFoldDB" id="A0A1Y2BQ68"/>
<dbReference type="EMBL" id="MCGO01000053">
    <property type="protein sequence ID" value="ORY36893.1"/>
    <property type="molecule type" value="Genomic_DNA"/>
</dbReference>